<dbReference type="RefSeq" id="WP_319952852.1">
    <property type="nucleotide sequence ID" value="NZ_JAXAVX010000001.1"/>
</dbReference>
<dbReference type="EMBL" id="JAXAVX010000001">
    <property type="protein sequence ID" value="MDX8150708.1"/>
    <property type="molecule type" value="Genomic_DNA"/>
</dbReference>
<evidence type="ECO:0000313" key="3">
    <source>
        <dbReference type="Proteomes" id="UP001277761"/>
    </source>
</evidence>
<proteinExistence type="predicted"/>
<gene>
    <name evidence="2" type="ORF">SK069_03805</name>
</gene>
<sequence length="287" mass="30975">MSDATGQAPLAYVRVVLDRPLPIEPGRYVIPTGEPTSEEDRFTGVARGVAGADALLVGLGAPDGTRDGVAVATLVRASEPLRPDEAAAQRRQWKGDRDEVDQWVGAALAVLNRALRAYRVVQRDPYAIDLTLEDLEQVAVGCLPGDLLSDGERDEQELDVTPGGRRRRRNASERARPGAVVARALAGELPLLEGEELLAAAVREANHGRLRGAGAILQAARGLLERELGLRWDAEPPAEEREALLVACEELQDAVDRWRAGEDPAVAAEPAPSRLARLRTRAQPRRA</sequence>
<evidence type="ECO:0000256" key="1">
    <source>
        <dbReference type="SAM" id="MobiDB-lite"/>
    </source>
</evidence>
<keyword evidence="3" id="KW-1185">Reference proteome</keyword>
<dbReference type="Proteomes" id="UP001277761">
    <property type="component" value="Unassembled WGS sequence"/>
</dbReference>
<protein>
    <submittedName>
        <fullName evidence="2">Uncharacterized protein</fullName>
    </submittedName>
</protein>
<accession>A0ABU4VIH8</accession>
<feature type="compositionally biased region" description="Basic residues" evidence="1">
    <location>
        <begin position="276"/>
        <end position="287"/>
    </location>
</feature>
<name>A0ABU4VIH8_9ACTN</name>
<organism evidence="2 3">
    <name type="scientific">Patulibacter brassicae</name>
    <dbReference type="NCBI Taxonomy" id="1705717"/>
    <lineage>
        <taxon>Bacteria</taxon>
        <taxon>Bacillati</taxon>
        <taxon>Actinomycetota</taxon>
        <taxon>Thermoleophilia</taxon>
        <taxon>Solirubrobacterales</taxon>
        <taxon>Patulibacteraceae</taxon>
        <taxon>Patulibacter</taxon>
    </lineage>
</organism>
<evidence type="ECO:0000313" key="2">
    <source>
        <dbReference type="EMBL" id="MDX8150708.1"/>
    </source>
</evidence>
<comment type="caution">
    <text evidence="2">The sequence shown here is derived from an EMBL/GenBank/DDBJ whole genome shotgun (WGS) entry which is preliminary data.</text>
</comment>
<feature type="region of interest" description="Disordered" evidence="1">
    <location>
        <begin position="262"/>
        <end position="287"/>
    </location>
</feature>
<reference evidence="2 3" key="1">
    <citation type="submission" date="2023-11" db="EMBL/GenBank/DDBJ databases">
        <authorList>
            <person name="Xu M."/>
            <person name="Jiang T."/>
        </authorList>
    </citation>
    <scope>NUCLEOTIDE SEQUENCE [LARGE SCALE GENOMIC DNA]</scope>
    <source>
        <strain evidence="2 3">SD</strain>
    </source>
</reference>
<feature type="region of interest" description="Disordered" evidence="1">
    <location>
        <begin position="151"/>
        <end position="173"/>
    </location>
</feature>